<dbReference type="InterPro" id="IPR015421">
    <property type="entry name" value="PyrdxlP-dep_Trfase_major"/>
</dbReference>
<accession>A0A398CIS6</accession>
<evidence type="ECO:0000256" key="3">
    <source>
        <dbReference type="ARBA" id="ARBA00011738"/>
    </source>
</evidence>
<evidence type="ECO:0000313" key="8">
    <source>
        <dbReference type="EMBL" id="RIE02280.1"/>
    </source>
</evidence>
<dbReference type="PANTHER" id="PTHR42790">
    <property type="entry name" value="AMINOTRANSFERASE"/>
    <property type="match status" value="1"/>
</dbReference>
<dbReference type="CDD" id="cd00609">
    <property type="entry name" value="AAT_like"/>
    <property type="match status" value="1"/>
</dbReference>
<dbReference type="GO" id="GO:1901605">
    <property type="term" value="P:alpha-amino acid metabolic process"/>
    <property type="evidence" value="ECO:0007669"/>
    <property type="project" value="TreeGrafter"/>
</dbReference>
<dbReference type="Gene3D" id="3.90.1150.10">
    <property type="entry name" value="Aspartate Aminotransferase, domain 1"/>
    <property type="match status" value="1"/>
</dbReference>
<keyword evidence="5 8" id="KW-0808">Transferase</keyword>
<dbReference type="Gene3D" id="3.40.640.10">
    <property type="entry name" value="Type I PLP-dependent aspartate aminotransferase-like (Major domain)"/>
    <property type="match status" value="1"/>
</dbReference>
<dbReference type="Pfam" id="PF00155">
    <property type="entry name" value="Aminotran_1_2"/>
    <property type="match status" value="1"/>
</dbReference>
<feature type="domain" description="Aminotransferase class I/classII large" evidence="7">
    <location>
        <begin position="35"/>
        <end position="390"/>
    </location>
</feature>
<comment type="subunit">
    <text evidence="3">Homodimer.</text>
</comment>
<dbReference type="PANTHER" id="PTHR42790:SF19">
    <property type="entry name" value="KYNURENINE_ALPHA-AMINOADIPATE AMINOTRANSFERASE, MITOCHONDRIAL"/>
    <property type="match status" value="1"/>
</dbReference>
<keyword evidence="6" id="KW-0663">Pyridoxal phosphate</keyword>
<keyword evidence="9" id="KW-1185">Reference proteome</keyword>
<organism evidence="8 9">
    <name type="scientific">Cohnella faecalis</name>
    <dbReference type="NCBI Taxonomy" id="2315694"/>
    <lineage>
        <taxon>Bacteria</taxon>
        <taxon>Bacillati</taxon>
        <taxon>Bacillota</taxon>
        <taxon>Bacilli</taxon>
        <taxon>Bacillales</taxon>
        <taxon>Paenibacillaceae</taxon>
        <taxon>Cohnella</taxon>
    </lineage>
</organism>
<dbReference type="InterPro" id="IPR050859">
    <property type="entry name" value="Class-I_PLP-dep_aminotransf"/>
</dbReference>
<dbReference type="GO" id="GO:0008483">
    <property type="term" value="F:transaminase activity"/>
    <property type="evidence" value="ECO:0007669"/>
    <property type="project" value="UniProtKB-KW"/>
</dbReference>
<comment type="cofactor">
    <cofactor evidence="1">
        <name>pyridoxal 5'-phosphate</name>
        <dbReference type="ChEBI" id="CHEBI:597326"/>
    </cofactor>
</comment>
<dbReference type="GO" id="GO:0030170">
    <property type="term" value="F:pyridoxal phosphate binding"/>
    <property type="evidence" value="ECO:0007669"/>
    <property type="project" value="InterPro"/>
</dbReference>
<dbReference type="InterPro" id="IPR015424">
    <property type="entry name" value="PyrdxlP-dep_Trfase"/>
</dbReference>
<proteinExistence type="inferred from homology"/>
<dbReference type="FunFam" id="3.40.640.10:FF:000053">
    <property type="entry name" value="Aminotransferase, class I"/>
    <property type="match status" value="1"/>
</dbReference>
<dbReference type="RefSeq" id="WP_119150322.1">
    <property type="nucleotide sequence ID" value="NZ_JBHSOV010000001.1"/>
</dbReference>
<evidence type="ECO:0000256" key="4">
    <source>
        <dbReference type="ARBA" id="ARBA00022576"/>
    </source>
</evidence>
<dbReference type="Proteomes" id="UP000266340">
    <property type="component" value="Unassembled WGS sequence"/>
</dbReference>
<dbReference type="AlphaFoldDB" id="A0A398CIS6"/>
<protein>
    <submittedName>
        <fullName evidence="8">PLP-dependent aminotransferase family protein</fullName>
    </submittedName>
</protein>
<evidence type="ECO:0000313" key="9">
    <source>
        <dbReference type="Proteomes" id="UP000266340"/>
    </source>
</evidence>
<evidence type="ECO:0000256" key="6">
    <source>
        <dbReference type="ARBA" id="ARBA00022898"/>
    </source>
</evidence>
<sequence>MTHTPANTQPYPFAKRVPAIPPIGAAQASSRSDTIPLSFGAPHSDTFPYDALNDAASEAILSQGRDALQYAGASGPSFLLDWIAARSARRAINVEPSQVLLTYGSQQAIDFAARTLLDPGDHAWVEAPTYFGAVSTFRTAEAVLTSFPIDADGLQTDEVEAALRAAVKTGKPIPKLLYVMPNFHNPGGVSLSLERRKKLAELAVEFNFFILEDDAYTELAFEEQALPSIYSFAPERVVYLSTFSKTIAPGIRLGWAIGSRDVISRMNTFFQGSKASVFSQEIVAQLLKKLPFEEHIAKLNGLYRANRDAMVSALKQYFGDDVRFEVPGGGFFVWLEFREDVDTSQFVQDAYERGVSFIHGKQFFVKPEGARFARLSFSYCDEERIHNGVKLLADAYYAYVDNK</sequence>
<dbReference type="InterPro" id="IPR015422">
    <property type="entry name" value="PyrdxlP-dep_Trfase_small"/>
</dbReference>
<dbReference type="EMBL" id="QXJM01000039">
    <property type="protein sequence ID" value="RIE02280.1"/>
    <property type="molecule type" value="Genomic_DNA"/>
</dbReference>
<evidence type="ECO:0000259" key="7">
    <source>
        <dbReference type="Pfam" id="PF00155"/>
    </source>
</evidence>
<evidence type="ECO:0000256" key="1">
    <source>
        <dbReference type="ARBA" id="ARBA00001933"/>
    </source>
</evidence>
<name>A0A398CIS6_9BACL</name>
<keyword evidence="4 8" id="KW-0032">Aminotransferase</keyword>
<gene>
    <name evidence="8" type="ORF">D3H35_16270</name>
</gene>
<comment type="caution">
    <text evidence="8">The sequence shown here is derived from an EMBL/GenBank/DDBJ whole genome shotgun (WGS) entry which is preliminary data.</text>
</comment>
<evidence type="ECO:0000256" key="5">
    <source>
        <dbReference type="ARBA" id="ARBA00022679"/>
    </source>
</evidence>
<dbReference type="InterPro" id="IPR004839">
    <property type="entry name" value="Aminotransferase_I/II_large"/>
</dbReference>
<dbReference type="SUPFAM" id="SSF53383">
    <property type="entry name" value="PLP-dependent transferases"/>
    <property type="match status" value="1"/>
</dbReference>
<reference evidence="8 9" key="1">
    <citation type="submission" date="2018-09" db="EMBL/GenBank/DDBJ databases">
        <title>Cohnella cavernae sp. nov., isolated from a karst cave.</title>
        <authorList>
            <person name="Zhu H."/>
        </authorList>
    </citation>
    <scope>NUCLEOTIDE SEQUENCE [LARGE SCALE GENOMIC DNA]</scope>
    <source>
        <strain evidence="8 9">K2E09-144</strain>
    </source>
</reference>
<comment type="similarity">
    <text evidence="2">Belongs to the class-I pyridoxal-phosphate-dependent aminotransferase family.</text>
</comment>
<evidence type="ECO:0000256" key="2">
    <source>
        <dbReference type="ARBA" id="ARBA00007441"/>
    </source>
</evidence>
<dbReference type="OrthoDB" id="9802601at2"/>